<accession>A0ABP6M4A9</accession>
<name>A0ABP6M4A9_9MICC</name>
<dbReference type="InterPro" id="IPR050483">
    <property type="entry name" value="CoA-transferase_III_domain"/>
</dbReference>
<keyword evidence="4" id="KW-1185">Reference proteome</keyword>
<keyword evidence="1" id="KW-0808">Transferase</keyword>
<protein>
    <submittedName>
        <fullName evidence="3">CaiB/BaiF CoA-transferase family protein</fullName>
    </submittedName>
</protein>
<dbReference type="Gene3D" id="3.30.1540.10">
    <property type="entry name" value="formyl-coa transferase, domain 3"/>
    <property type="match status" value="1"/>
</dbReference>
<evidence type="ECO:0000256" key="2">
    <source>
        <dbReference type="SAM" id="MobiDB-lite"/>
    </source>
</evidence>
<dbReference type="Proteomes" id="UP001500236">
    <property type="component" value="Unassembled WGS sequence"/>
</dbReference>
<dbReference type="SUPFAM" id="SSF89796">
    <property type="entry name" value="CoA-transferase family III (CaiB/BaiF)"/>
    <property type="match status" value="1"/>
</dbReference>
<dbReference type="PANTHER" id="PTHR48207:SF3">
    <property type="entry name" value="SUCCINATE--HYDROXYMETHYLGLUTARATE COA-TRANSFERASE"/>
    <property type="match status" value="1"/>
</dbReference>
<dbReference type="Gene3D" id="3.40.50.10540">
    <property type="entry name" value="Crotonobetainyl-coa:carnitine coa-transferase, domain 1"/>
    <property type="match status" value="1"/>
</dbReference>
<dbReference type="PANTHER" id="PTHR48207">
    <property type="entry name" value="SUCCINATE--HYDROXYMETHYLGLUTARATE COA-TRANSFERASE"/>
    <property type="match status" value="1"/>
</dbReference>
<dbReference type="InterPro" id="IPR023606">
    <property type="entry name" value="CoA-Trfase_III_dom_1_sf"/>
</dbReference>
<sequence length="417" mass="44920">MTQPIQPTPPAQALTSTASTGSGPLAGLRVVEMGQLIAGPFCGQLLGDMGADVIKIEEPTTGDPLRQWGRAHPRGESLWWAVLGRNKRSLALDLRRQEGQRIARELIGGSDVLVENFRPGSLERWGLSPAELMRENPGLIVVRVSGFGQTGPYSSRPGYGSIGEAMGGLRHVVGDPSTPPSRVGISIGDTLAATFAALGALSALHERHRSGRGQIVDSSIYESVLAVMESLVPDWALGGVQRERSGSILPKIAPSNVYPTRDGLWVIIAANQDTVFRRLARAMGDPALADDARFADHHGRGEHQEELDQLIAEFSSTLDSAALESLLEEHEVPVGRIFRPQEMLTDPHYAARESITTVPHPVLGEVPMQNTFPRLSRTDGGIRWPGPALGAHTDEILAELGRDASSRQSLRDQGVVR</sequence>
<dbReference type="EMBL" id="BAAAVT010000012">
    <property type="protein sequence ID" value="GAA3068063.1"/>
    <property type="molecule type" value="Genomic_DNA"/>
</dbReference>
<feature type="compositionally biased region" description="Pro residues" evidence="2">
    <location>
        <begin position="1"/>
        <end position="10"/>
    </location>
</feature>
<evidence type="ECO:0000313" key="4">
    <source>
        <dbReference type="Proteomes" id="UP001500236"/>
    </source>
</evidence>
<reference evidence="4" key="1">
    <citation type="journal article" date="2019" name="Int. J. Syst. Evol. Microbiol.">
        <title>The Global Catalogue of Microorganisms (GCM) 10K type strain sequencing project: providing services to taxonomists for standard genome sequencing and annotation.</title>
        <authorList>
            <consortium name="The Broad Institute Genomics Platform"/>
            <consortium name="The Broad Institute Genome Sequencing Center for Infectious Disease"/>
            <person name="Wu L."/>
            <person name="Ma J."/>
        </authorList>
    </citation>
    <scope>NUCLEOTIDE SEQUENCE [LARGE SCALE GENOMIC DNA]</scope>
    <source>
        <strain evidence="4">JCM 14309</strain>
    </source>
</reference>
<dbReference type="InterPro" id="IPR044855">
    <property type="entry name" value="CoA-Trfase_III_dom3_sf"/>
</dbReference>
<comment type="caution">
    <text evidence="3">The sequence shown here is derived from an EMBL/GenBank/DDBJ whole genome shotgun (WGS) entry which is preliminary data.</text>
</comment>
<proteinExistence type="predicted"/>
<dbReference type="RefSeq" id="WP_344681749.1">
    <property type="nucleotide sequence ID" value="NZ_BAAAVT010000012.1"/>
</dbReference>
<gene>
    <name evidence="3" type="ORF">GCM10010529_20940</name>
</gene>
<feature type="region of interest" description="Disordered" evidence="2">
    <location>
        <begin position="1"/>
        <end position="20"/>
    </location>
</feature>
<dbReference type="InterPro" id="IPR003673">
    <property type="entry name" value="CoA-Trfase_fam_III"/>
</dbReference>
<evidence type="ECO:0000313" key="3">
    <source>
        <dbReference type="EMBL" id="GAA3068063.1"/>
    </source>
</evidence>
<evidence type="ECO:0000256" key="1">
    <source>
        <dbReference type="ARBA" id="ARBA00022679"/>
    </source>
</evidence>
<organism evidence="3 4">
    <name type="scientific">Nesterenkonia aethiopica</name>
    <dbReference type="NCBI Taxonomy" id="269144"/>
    <lineage>
        <taxon>Bacteria</taxon>
        <taxon>Bacillati</taxon>
        <taxon>Actinomycetota</taxon>
        <taxon>Actinomycetes</taxon>
        <taxon>Micrococcales</taxon>
        <taxon>Micrococcaceae</taxon>
        <taxon>Nesterenkonia</taxon>
    </lineage>
</organism>
<dbReference type="Pfam" id="PF02515">
    <property type="entry name" value="CoA_transf_3"/>
    <property type="match status" value="1"/>
</dbReference>